<evidence type="ECO:0008006" key="3">
    <source>
        <dbReference type="Google" id="ProtNLM"/>
    </source>
</evidence>
<evidence type="ECO:0000313" key="1">
    <source>
        <dbReference type="EMBL" id="MCP9565776.1"/>
    </source>
</evidence>
<reference evidence="1" key="1">
    <citation type="submission" date="2022-07" db="EMBL/GenBank/DDBJ databases">
        <title>Prevotella copri.</title>
        <authorList>
            <person name="Yang C."/>
        </authorList>
    </citation>
    <scope>NUCLEOTIDE SEQUENCE</scope>
    <source>
        <strain evidence="1">HF2107</strain>
    </source>
</reference>
<dbReference type="Proteomes" id="UP001205531">
    <property type="component" value="Unassembled WGS sequence"/>
</dbReference>
<accession>A0AAW5IPG4</accession>
<organism evidence="1 2">
    <name type="scientific">Segatella copri</name>
    <dbReference type="NCBI Taxonomy" id="165179"/>
    <lineage>
        <taxon>Bacteria</taxon>
        <taxon>Pseudomonadati</taxon>
        <taxon>Bacteroidota</taxon>
        <taxon>Bacteroidia</taxon>
        <taxon>Bacteroidales</taxon>
        <taxon>Prevotellaceae</taxon>
        <taxon>Segatella</taxon>
    </lineage>
</organism>
<comment type="caution">
    <text evidence="1">The sequence shown here is derived from an EMBL/GenBank/DDBJ whole genome shotgun (WGS) entry which is preliminary data.</text>
</comment>
<protein>
    <recommendedName>
        <fullName evidence="3">Restriction endonuclease</fullName>
    </recommendedName>
</protein>
<dbReference type="Pfam" id="PF05315">
    <property type="entry name" value="ICEA"/>
    <property type="match status" value="1"/>
</dbReference>
<dbReference type="InterPro" id="IPR007979">
    <property type="entry name" value="NlaIII/ICEA1"/>
</dbReference>
<name>A0AAW5IPG4_9BACT</name>
<dbReference type="EMBL" id="JANDWZ010000052">
    <property type="protein sequence ID" value="MCP9565776.1"/>
    <property type="molecule type" value="Genomic_DNA"/>
</dbReference>
<sequence length="213" mass="24392">MKKPDLFIKLAQPNSKGISRWVNTSEFVGKYAMLKLGNGFDWGRKGSALEKKYIIEVDRSLTSGNGIDRIRLNGINKESRFNQNIRSDIKEALSSKPCVMLGTLGGISANMKIEVDHKDGRKEDMRVSDLQTQKLEDFQPLCKAANDFKRQKCKECKETNKRWSASVLEGFEDFPFYDGDENYTKEKGCVGCYLYDPVAYRKAFREFVKNQRG</sequence>
<evidence type="ECO:0000313" key="2">
    <source>
        <dbReference type="Proteomes" id="UP001205531"/>
    </source>
</evidence>
<gene>
    <name evidence="1" type="ORF">NNC64_14715</name>
</gene>
<dbReference type="AlphaFoldDB" id="A0AAW5IPG4"/>
<proteinExistence type="predicted"/>
<dbReference type="RefSeq" id="WP_254953937.1">
    <property type="nucleotide sequence ID" value="NZ_JANDWY010000049.1"/>
</dbReference>